<feature type="transmembrane region" description="Helical" evidence="3">
    <location>
        <begin position="37"/>
        <end position="62"/>
    </location>
</feature>
<evidence type="ECO:0000256" key="3">
    <source>
        <dbReference type="SAM" id="Phobius"/>
    </source>
</evidence>
<keyword evidence="3" id="KW-1133">Transmembrane helix</keyword>
<reference evidence="5 6" key="1">
    <citation type="journal article" date="2013" name="Genome Announc.">
        <title>Draft genome sequences for three mercury-methylating, sulfate-reducing bacteria.</title>
        <authorList>
            <person name="Brown S.D."/>
            <person name="Hurt R.A.Jr."/>
            <person name="Gilmour C.C."/>
            <person name="Elias D.A."/>
        </authorList>
    </citation>
    <scope>NUCLEOTIDE SEQUENCE [LARGE SCALE GENOMIC DNA]</scope>
    <source>
        <strain evidence="5 6">DSM 16529</strain>
    </source>
</reference>
<dbReference type="EMBL" id="ATHI01000026">
    <property type="protein sequence ID" value="EPR33085.1"/>
    <property type="molecule type" value="Genomic_DNA"/>
</dbReference>
<feature type="transmembrane region" description="Helical" evidence="3">
    <location>
        <begin position="340"/>
        <end position="359"/>
    </location>
</feature>
<name>S7T965_9BACT</name>
<dbReference type="PANTHER" id="PTHR43373:SF1">
    <property type="entry name" value="NA(+)_H(+) ANTIPORTER SUBUNIT A"/>
    <property type="match status" value="1"/>
</dbReference>
<organism evidence="5 6">
    <name type="scientific">Alkalidesulfovibrio alkalitolerans DSM 16529</name>
    <dbReference type="NCBI Taxonomy" id="1121439"/>
    <lineage>
        <taxon>Bacteria</taxon>
        <taxon>Pseudomonadati</taxon>
        <taxon>Thermodesulfobacteriota</taxon>
        <taxon>Desulfovibrionia</taxon>
        <taxon>Desulfovibrionales</taxon>
        <taxon>Desulfovibrionaceae</taxon>
        <taxon>Alkalidesulfovibrio</taxon>
    </lineage>
</organism>
<dbReference type="GO" id="GO:0016020">
    <property type="term" value="C:membrane"/>
    <property type="evidence" value="ECO:0007669"/>
    <property type="project" value="UniProtKB-SubCell"/>
</dbReference>
<dbReference type="GO" id="GO:0012505">
    <property type="term" value="C:endomembrane system"/>
    <property type="evidence" value="ECO:0007669"/>
    <property type="project" value="UniProtKB-SubCell"/>
</dbReference>
<evidence type="ECO:0000313" key="5">
    <source>
        <dbReference type="EMBL" id="EPR33085.1"/>
    </source>
</evidence>
<comment type="subcellular location">
    <subcellularLocation>
        <location evidence="1">Endomembrane system</location>
        <topology evidence="1">Multi-pass membrane protein</topology>
    </subcellularLocation>
    <subcellularLocation>
        <location evidence="2">Membrane</location>
        <topology evidence="2">Multi-pass membrane protein</topology>
    </subcellularLocation>
</comment>
<dbReference type="OrthoDB" id="9805769at2"/>
<feature type="transmembrane region" description="Helical" evidence="3">
    <location>
        <begin position="214"/>
        <end position="236"/>
    </location>
</feature>
<feature type="transmembrane region" description="Helical" evidence="3">
    <location>
        <begin position="310"/>
        <end position="328"/>
    </location>
</feature>
<evidence type="ECO:0000259" key="4">
    <source>
        <dbReference type="Pfam" id="PF00361"/>
    </source>
</evidence>
<dbReference type="PATRIC" id="fig|1121439.3.peg.1882"/>
<feature type="transmembrane region" description="Helical" evidence="3">
    <location>
        <begin position="371"/>
        <end position="393"/>
    </location>
</feature>
<feature type="transmembrane region" description="Helical" evidence="3">
    <location>
        <begin position="82"/>
        <end position="104"/>
    </location>
</feature>
<evidence type="ECO:0000256" key="2">
    <source>
        <dbReference type="RuleBase" id="RU000320"/>
    </source>
</evidence>
<feature type="transmembrane region" description="Helical" evidence="3">
    <location>
        <begin position="140"/>
        <end position="157"/>
    </location>
</feature>
<feature type="transmembrane region" description="Helical" evidence="3">
    <location>
        <begin position="248"/>
        <end position="271"/>
    </location>
</feature>
<keyword evidence="3" id="KW-0472">Membrane</keyword>
<feature type="transmembrane region" description="Helical" evidence="3">
    <location>
        <begin position="116"/>
        <end position="134"/>
    </location>
</feature>
<evidence type="ECO:0000313" key="6">
    <source>
        <dbReference type="Proteomes" id="UP000014975"/>
    </source>
</evidence>
<keyword evidence="5" id="KW-0830">Ubiquinone</keyword>
<dbReference type="PANTHER" id="PTHR43373">
    <property type="entry name" value="NA(+)/H(+) ANTIPORTER SUBUNIT"/>
    <property type="match status" value="1"/>
</dbReference>
<feature type="transmembrane region" description="Helical" evidence="3">
    <location>
        <begin position="169"/>
        <end position="194"/>
    </location>
</feature>
<feature type="domain" description="NADH:quinone oxidoreductase/Mrp antiporter transmembrane" evidence="4">
    <location>
        <begin position="133"/>
        <end position="426"/>
    </location>
</feature>
<feature type="transmembrane region" description="Helical" evidence="3">
    <location>
        <begin position="413"/>
        <end position="437"/>
    </location>
</feature>
<dbReference type="Pfam" id="PF00361">
    <property type="entry name" value="Proton_antipo_M"/>
    <property type="match status" value="1"/>
</dbReference>
<feature type="transmembrane region" description="Helical" evidence="3">
    <location>
        <begin position="6"/>
        <end position="25"/>
    </location>
</feature>
<dbReference type="InterPro" id="IPR001750">
    <property type="entry name" value="ND/Mrp_TM"/>
</dbReference>
<dbReference type="Proteomes" id="UP000014975">
    <property type="component" value="Unassembled WGS sequence"/>
</dbReference>
<comment type="caution">
    <text evidence="5">The sequence shown here is derived from an EMBL/GenBank/DDBJ whole genome shotgun (WGS) entry which is preliminary data.</text>
</comment>
<dbReference type="InterPro" id="IPR050616">
    <property type="entry name" value="CPA3_Na-H_Antiporter_A"/>
</dbReference>
<dbReference type="eggNOG" id="COG0651">
    <property type="taxonomic scope" value="Bacteria"/>
</dbReference>
<gene>
    <name evidence="5" type="ORF">dsat_0526</name>
</gene>
<dbReference type="AlphaFoldDB" id="S7T965"/>
<sequence>MTETYTSIVPFLAVLVSLVAVPLIVASRGNPNLREFWTLAAAFIKFPLVLSLLPDAFAGRVAEYSIVTISPGIELMLRADAAGLFFALVASGLWILTSFYSIGYVRGNSEKKQTRYFASFAVCVGATIGIAFSGNLLTFVIFYEILSLATYPLVIHKENAEALRSGRQYLTYALSAGLLLIVAAAWTGHLAGTMDFRPGGIFTGIELDGGTAKMLFLLFMAGVGVKAGIMPLQSWLPAAMVAPTPVSALLHAVAVVKSGVFGVIRIVGYVFGPETMHAFGLHMILASFAAVTILLASIIAMKQDNLKKRLAYSTVGHLSYIVLGVALLTPESFTGGLLHLANHATTKIVLFFCAGAIYVNLHKTEISQLNGIGKVMPFTMAAFTIGALGLSGIPPINAFLSKFYLCRGAADGGYTFFLIVFLISGLLNAAYFFPIVLRAFFREGGPDLEKYRNSEARPMILLMVVPICIVATLSVLLGVAPNLFFGFFDLASGITTSVLNSIPQTMIVEFVK</sequence>
<dbReference type="STRING" id="1121439.dsat_0526"/>
<dbReference type="RefSeq" id="WP_020887220.1">
    <property type="nucleotide sequence ID" value="NZ_ATHI01000026.1"/>
</dbReference>
<keyword evidence="2 3" id="KW-0812">Transmembrane</keyword>
<protein>
    <submittedName>
        <fullName evidence="5">NADH/Ubiquinone/plastoquinone (Complex I)</fullName>
    </submittedName>
</protein>
<evidence type="ECO:0000256" key="1">
    <source>
        <dbReference type="ARBA" id="ARBA00004127"/>
    </source>
</evidence>
<feature type="transmembrane region" description="Helical" evidence="3">
    <location>
        <begin position="458"/>
        <end position="477"/>
    </location>
</feature>
<proteinExistence type="predicted"/>
<feature type="transmembrane region" description="Helical" evidence="3">
    <location>
        <begin position="277"/>
        <end position="298"/>
    </location>
</feature>
<accession>S7T965</accession>
<dbReference type="PRINTS" id="PR01434">
    <property type="entry name" value="NADHDHGNASE5"/>
</dbReference>
<keyword evidence="6" id="KW-1185">Reference proteome</keyword>